<accession>A0A438JGA8</accession>
<dbReference type="AlphaFoldDB" id="A0A438JGA8"/>
<name>A0A438JGA8_VITVI</name>
<evidence type="ECO:0000313" key="2">
    <source>
        <dbReference type="Proteomes" id="UP000288805"/>
    </source>
</evidence>
<organism evidence="1 2">
    <name type="scientific">Vitis vinifera</name>
    <name type="common">Grape</name>
    <dbReference type="NCBI Taxonomy" id="29760"/>
    <lineage>
        <taxon>Eukaryota</taxon>
        <taxon>Viridiplantae</taxon>
        <taxon>Streptophyta</taxon>
        <taxon>Embryophyta</taxon>
        <taxon>Tracheophyta</taxon>
        <taxon>Spermatophyta</taxon>
        <taxon>Magnoliopsida</taxon>
        <taxon>eudicotyledons</taxon>
        <taxon>Gunneridae</taxon>
        <taxon>Pentapetalae</taxon>
        <taxon>rosids</taxon>
        <taxon>Vitales</taxon>
        <taxon>Vitaceae</taxon>
        <taxon>Viteae</taxon>
        <taxon>Vitis</taxon>
    </lineage>
</organism>
<dbReference type="EMBL" id="QGNW01000043">
    <property type="protein sequence ID" value="RVX07970.1"/>
    <property type="molecule type" value="Genomic_DNA"/>
</dbReference>
<reference evidence="1 2" key="1">
    <citation type="journal article" date="2018" name="PLoS Genet.">
        <title>Population sequencing reveals clonal diversity and ancestral inbreeding in the grapevine cultivar Chardonnay.</title>
        <authorList>
            <person name="Roach M.J."/>
            <person name="Johnson D.L."/>
            <person name="Bohlmann J."/>
            <person name="van Vuuren H.J."/>
            <person name="Jones S.J."/>
            <person name="Pretorius I.S."/>
            <person name="Schmidt S.A."/>
            <person name="Borneman A.R."/>
        </authorList>
    </citation>
    <scope>NUCLEOTIDE SEQUENCE [LARGE SCALE GENOMIC DNA]</scope>
    <source>
        <strain evidence="2">cv. Chardonnay</strain>
        <tissue evidence="1">Leaf</tissue>
    </source>
</reference>
<gene>
    <name evidence="1" type="ORF">CK203_014734</name>
</gene>
<sequence>MGGYKGMRSYFPIPPRLWNLLSNIRATPPAPLTVLSDAQLPYFQCLQPVVLIELKFLYHIARPAVIIYMVCSMWFSNRIMAGYLGNLVTYVDVGCY</sequence>
<protein>
    <submittedName>
        <fullName evidence="1">Uncharacterized protein</fullName>
    </submittedName>
</protein>
<dbReference type="Proteomes" id="UP000288805">
    <property type="component" value="Unassembled WGS sequence"/>
</dbReference>
<comment type="caution">
    <text evidence="1">The sequence shown here is derived from an EMBL/GenBank/DDBJ whole genome shotgun (WGS) entry which is preliminary data.</text>
</comment>
<evidence type="ECO:0000313" key="1">
    <source>
        <dbReference type="EMBL" id="RVX07970.1"/>
    </source>
</evidence>
<proteinExistence type="predicted"/>